<feature type="region of interest" description="Disordered" evidence="2">
    <location>
        <begin position="1220"/>
        <end position="1252"/>
    </location>
</feature>
<evidence type="ECO:0000259" key="4">
    <source>
        <dbReference type="SMART" id="SM01360"/>
    </source>
</evidence>
<accession>A0A2W2BY99</accession>
<dbReference type="InterPro" id="IPR002890">
    <property type="entry name" value="MG2"/>
</dbReference>
<evidence type="ECO:0000256" key="3">
    <source>
        <dbReference type="SAM" id="SignalP"/>
    </source>
</evidence>
<dbReference type="RefSeq" id="WP_110998867.1">
    <property type="nucleotide sequence ID" value="NZ_QKTW01000016.1"/>
</dbReference>
<sequence>MKSIILTMNRYLLLLFMCLPFAVHAQTNTRSEMKNNYEKQWHKADSLMSRSLPQSAEKIIKTIYEDALKNGNQVQVLKSEIYFLKINTQTKENSEQENILTAEEEIKKTSFPNKAVWQSLCAELYWNYYTNNRWQILNRTTVANQTSDDFEAWDANHFYKKVTDLYLASIADKEALKKIKINEFNAVLQKGNTDKLRPTLYDLLVFRAIDHFTNEEKELTQPAYQFQIKEAQAFAAASEFAAYRFESKDSMSLQLQALKLYQQIIAFHLQDASPDALIDADIQRLNFVYRKSIAPNKKQLYLDALHHISSKYASSPASAEASYLYYTTQYDAPQTDYSYRRKIVGPSVKKPDVNYPLLKEKLEEIVKHFPESEGGIHAQNRITQLEIPLLNVQAEENILPNEASKVLVTYTNTPNAYFRVYSVTMKEYNNGRNFYDTGFINKLLRKKPLQSWSEKLPGTEDYEQHSAEVKVDALPEGHYWILTSTDEKFATEKNLLVATKLQVTHIAFIDLASNNDVPKGYMLDRQSGQPLTNAKVDLMAVTGNEDRYTVLRNTTTAADGSFNLDKDERFAGIAVHHDGQDAFFSWYYYNYANNRTPKETRTIFFTDRSIYRPGQTVYFKAIRFNSDSNRRKNTVVPNQSIQITFFDVNGQEIASQTLTTNEFGSVQGSFKAPESGLTGQMRLSDGVGDAYVSVEEYKRPKFFVQFDTLKSNYALNETIHLKGKAQAYAGSNIDGATVKYRVIRNTIFPYSWRSFYWGYPSSSTKEMGNGTATTDANGNFTVDFQAAPDETVNKETDPVFTYNVYADVTDINGETHSGTQSVSVGYHSFKITADIPTHSAAERLDSLQITTENLNNQFIPREINVRVSLLKSPPVVYRKRIWDTPDQFVMDEATFHKYLPLDEYKNESDPTQWPVAAQVFNQAFTTIVNGKIAVPAKTWTQTGYYEILITAKDKNGDTITEKKYVLVWNKASQNAIPASDIVIDENKNYEPGNTASVYLLSGLGKTNWMQIEKSADEKTIFSNHAAGSDLTWTKNITDKDIGTTELDWITVKDNRFYHATASINVPAQNNLDISWETHRDKLMPGQKESWTMIVRGPKKEKLAAEMVATLYDASLDALNMHDWSGTANMLREIYTSYLQSNAVGFGPIGGVSLASRQSLAYLSFVKVYDQLLNSNSYERYYAMEDRVMASSAPSPGKLNIAGGRASGKLYEVSNMAPPFPNLRKEESANDEQHQNDSSEGITSTANRETAPPIRKNLQETAFFYPQLKTDAEGNIRIQFTIPEALTEWKLMAFAHTKDLKFGQLQGKVKTQKDLMVVPGLPRFFRQGDDITITAKINNLSDHDLKGTAKLEIVDAQTEKDQNLPFRIENASTTFEVVKGQSTVATWKIHIPESRYEPVLARISAQAGNFTDGEENMMPVITNRMLVTETLPFWMNGNGTKEYHFDKLLHSDSSKTLAQHRLTLEYTGNPAWYAVQSLPYLMEYPYECAEQTFNRYYANSLAAHILKNAPKVKAIFDKWQTTDTTALLSNLEKNQELKSALLEETPWVMAAQNETEQKHRIAMLFETNKLSNSLTKAMNKLNDMVLPEGGFPWFKGGESDRYITQYITTGLGRLHHLGVIEEGNAQNNLLNKTLPYLDRKLKEDYDQLVKSKADLTAQNISYFEIQYLYMRSFFIGRDADAGVTKAIDYYRGQAAKYWPSFNAYMKGMIALDAFRNGDKKTANEILQSLRETAQHKEEMGMYWTKNGGSYWWYDAPVETQSLMIECFKEVANDTKSVDEMKRWLLKQKQTQNWATTKSTADACYALLLQGTQWLNEEPQVTIKVGDKTIRNTDQKAEAGTGYFKTNFTGKDIKPEMGNISLNVASSNSSAPSWGAVYWQYFENLDKITAAATPLSIKKQLFVEHNGDRGPELVAITENSPLQVGDKVKIRIELSVDRDMEYVHLKDMRGACFEPQNVLSGYRWQGGLGYYESTKDVSSNFFFSYLPKGKYVFEYPVFVTNKGSFSNGIATIQCMYAPEFSAHSEGIRVMVK</sequence>
<dbReference type="Pfam" id="PF00207">
    <property type="entry name" value="A2M"/>
    <property type="match status" value="1"/>
</dbReference>
<dbReference type="Pfam" id="PF17973">
    <property type="entry name" value="bMG10"/>
    <property type="match status" value="1"/>
</dbReference>
<dbReference type="GO" id="GO:0004866">
    <property type="term" value="F:endopeptidase inhibitor activity"/>
    <property type="evidence" value="ECO:0007669"/>
    <property type="project" value="InterPro"/>
</dbReference>
<evidence type="ECO:0000313" key="5">
    <source>
        <dbReference type="EMBL" id="PZF72833.1"/>
    </source>
</evidence>
<evidence type="ECO:0000256" key="2">
    <source>
        <dbReference type="SAM" id="MobiDB-lite"/>
    </source>
</evidence>
<feature type="domain" description="Alpha-2-macroglobulin" evidence="4">
    <location>
        <begin position="1260"/>
        <end position="1350"/>
    </location>
</feature>
<dbReference type="PANTHER" id="PTHR40094:SF1">
    <property type="entry name" value="UBIQUITIN DOMAIN-CONTAINING PROTEIN"/>
    <property type="match status" value="1"/>
</dbReference>
<name>A0A2W2BY99_9BACT</name>
<feature type="chain" id="PRO_5015849933" evidence="3">
    <location>
        <begin position="26"/>
        <end position="2030"/>
    </location>
</feature>
<dbReference type="EMBL" id="QKTW01000016">
    <property type="protein sequence ID" value="PZF72833.1"/>
    <property type="molecule type" value="Genomic_DNA"/>
</dbReference>
<dbReference type="SUPFAM" id="SSF48239">
    <property type="entry name" value="Terpenoid cyclases/Protein prenyltransferases"/>
    <property type="match status" value="1"/>
</dbReference>
<dbReference type="InterPro" id="IPR008930">
    <property type="entry name" value="Terpenoid_cyclase/PrenylTrfase"/>
</dbReference>
<dbReference type="SMART" id="SM01360">
    <property type="entry name" value="A2M"/>
    <property type="match status" value="1"/>
</dbReference>
<keyword evidence="3" id="KW-0732">Signal</keyword>
<comment type="similarity">
    <text evidence="1">Belongs to the protease inhibitor I39 (alpha-2-macroglobulin) family. Bacterial alpha-2-macroglobulin subfamily.</text>
</comment>
<feature type="compositionally biased region" description="Polar residues" evidence="2">
    <location>
        <begin position="1237"/>
        <end position="1247"/>
    </location>
</feature>
<dbReference type="InterPro" id="IPR041246">
    <property type="entry name" value="Bact_MG10"/>
</dbReference>
<dbReference type="OrthoDB" id="9767116at2"/>
<dbReference type="Pfam" id="PF01835">
    <property type="entry name" value="MG2"/>
    <property type="match status" value="1"/>
</dbReference>
<evidence type="ECO:0000313" key="6">
    <source>
        <dbReference type="Proteomes" id="UP000248745"/>
    </source>
</evidence>
<feature type="compositionally biased region" description="Basic and acidic residues" evidence="2">
    <location>
        <begin position="1222"/>
        <end position="1236"/>
    </location>
</feature>
<keyword evidence="6" id="KW-1185">Reference proteome</keyword>
<dbReference type="InterPro" id="IPR051802">
    <property type="entry name" value="YfhM-like"/>
</dbReference>
<organism evidence="5 6">
    <name type="scientific">Taibaiella soli</name>
    <dbReference type="NCBI Taxonomy" id="1649169"/>
    <lineage>
        <taxon>Bacteria</taxon>
        <taxon>Pseudomonadati</taxon>
        <taxon>Bacteroidota</taxon>
        <taxon>Chitinophagia</taxon>
        <taxon>Chitinophagales</taxon>
        <taxon>Chitinophagaceae</taxon>
        <taxon>Taibaiella</taxon>
    </lineage>
</organism>
<evidence type="ECO:0000256" key="1">
    <source>
        <dbReference type="ARBA" id="ARBA00010556"/>
    </source>
</evidence>
<protein>
    <submittedName>
        <fullName evidence="5">Alpha-2-macroglobulin</fullName>
    </submittedName>
</protein>
<dbReference type="Proteomes" id="UP000248745">
    <property type="component" value="Unassembled WGS sequence"/>
</dbReference>
<dbReference type="Gene3D" id="2.60.40.1930">
    <property type="match status" value="1"/>
</dbReference>
<dbReference type="Gene3D" id="1.50.10.20">
    <property type="match status" value="1"/>
</dbReference>
<proteinExistence type="inferred from homology"/>
<comment type="caution">
    <text evidence="5">The sequence shown here is derived from an EMBL/GenBank/DDBJ whole genome shotgun (WGS) entry which is preliminary data.</text>
</comment>
<dbReference type="SMART" id="SM01419">
    <property type="entry name" value="Thiol-ester_cl"/>
    <property type="match status" value="1"/>
</dbReference>
<dbReference type="PANTHER" id="PTHR40094">
    <property type="entry name" value="ALPHA-2-MACROGLOBULIN HOMOLOG"/>
    <property type="match status" value="1"/>
</dbReference>
<dbReference type="InterPro" id="IPR047565">
    <property type="entry name" value="Alpha-macroglob_thiol-ester_cl"/>
</dbReference>
<feature type="signal peptide" evidence="3">
    <location>
        <begin position="1"/>
        <end position="25"/>
    </location>
</feature>
<gene>
    <name evidence="5" type="ORF">DN068_10480</name>
</gene>
<dbReference type="InterPro" id="IPR001599">
    <property type="entry name" value="Macroglobln_a2"/>
</dbReference>
<reference evidence="5 6" key="1">
    <citation type="submission" date="2018-06" db="EMBL/GenBank/DDBJ databases">
        <title>Mucibacter soli gen. nov., sp. nov., a new member of the family Chitinophagaceae producing mucin.</title>
        <authorList>
            <person name="Kim M.-K."/>
            <person name="Park S."/>
            <person name="Kim T.-S."/>
            <person name="Joung Y."/>
            <person name="Han J.-H."/>
            <person name="Kim S.B."/>
        </authorList>
    </citation>
    <scope>NUCLEOTIDE SEQUENCE [LARGE SCALE GENOMIC DNA]</scope>
    <source>
        <strain evidence="5 6">R1-15</strain>
    </source>
</reference>